<evidence type="ECO:0000256" key="11">
    <source>
        <dbReference type="SAM" id="MobiDB-lite"/>
    </source>
</evidence>
<evidence type="ECO:0000256" key="10">
    <source>
        <dbReference type="PROSITE-ProRule" id="PRU00221"/>
    </source>
</evidence>
<dbReference type="InterPro" id="IPR019775">
    <property type="entry name" value="WD40_repeat_CS"/>
</dbReference>
<dbReference type="InterPro" id="IPR011011">
    <property type="entry name" value="Znf_FYVE_PHD"/>
</dbReference>
<dbReference type="InterPro" id="IPR013083">
    <property type="entry name" value="Znf_RING/FYVE/PHD"/>
</dbReference>
<feature type="repeat" description="WD" evidence="10">
    <location>
        <begin position="227"/>
        <end position="268"/>
    </location>
</feature>
<dbReference type="OMA" id="QNILCIA"/>
<feature type="region of interest" description="Disordered" evidence="11">
    <location>
        <begin position="357"/>
        <end position="441"/>
    </location>
</feature>
<keyword evidence="4 10" id="KW-0853">WD repeat</keyword>
<keyword evidence="2" id="KW-0963">Cytoplasm</keyword>
<accession>A0A974DYL9</accession>
<dbReference type="CDD" id="cd15719">
    <property type="entry name" value="FYVE_WDFY3"/>
    <property type="match status" value="1"/>
</dbReference>
<dbReference type="Gene3D" id="3.30.40.10">
    <property type="entry name" value="Zinc/RING finger domain, C3HC4 (zinc finger)"/>
    <property type="match status" value="1"/>
</dbReference>
<dbReference type="InterPro" id="IPR036372">
    <property type="entry name" value="BEACH_dom_sf"/>
</dbReference>
<feature type="domain" description="BEACH" evidence="13">
    <location>
        <begin position="1"/>
        <end position="80"/>
    </location>
</feature>
<dbReference type="PROSITE" id="PS50082">
    <property type="entry name" value="WD_REPEATS_2"/>
    <property type="match status" value="1"/>
</dbReference>
<dbReference type="Pfam" id="PF02138">
    <property type="entry name" value="Beach"/>
    <property type="match status" value="1"/>
</dbReference>
<dbReference type="Pfam" id="PF00400">
    <property type="entry name" value="WD40"/>
    <property type="match status" value="2"/>
</dbReference>
<dbReference type="SMART" id="SM00064">
    <property type="entry name" value="FYVE"/>
    <property type="match status" value="1"/>
</dbReference>
<dbReference type="Gene3D" id="1.10.1540.10">
    <property type="entry name" value="BEACH domain"/>
    <property type="match status" value="1"/>
</dbReference>
<keyword evidence="6" id="KW-0677">Repeat</keyword>
<dbReference type="InterPro" id="IPR001680">
    <property type="entry name" value="WD40_rpt"/>
</dbReference>
<evidence type="ECO:0000256" key="6">
    <source>
        <dbReference type="ARBA" id="ARBA00022737"/>
    </source>
</evidence>
<evidence type="ECO:0000256" key="8">
    <source>
        <dbReference type="ARBA" id="ARBA00022833"/>
    </source>
</evidence>
<dbReference type="Pfam" id="PF01363">
    <property type="entry name" value="FYVE"/>
    <property type="match status" value="1"/>
</dbReference>
<evidence type="ECO:0000256" key="4">
    <source>
        <dbReference type="ARBA" id="ARBA00022574"/>
    </source>
</evidence>
<dbReference type="GO" id="GO:0008270">
    <property type="term" value="F:zinc ion binding"/>
    <property type="evidence" value="ECO:0007669"/>
    <property type="project" value="UniProtKB-KW"/>
</dbReference>
<evidence type="ECO:0000256" key="7">
    <source>
        <dbReference type="ARBA" id="ARBA00022771"/>
    </source>
</evidence>
<feature type="non-terminal residue" evidence="14">
    <location>
        <position position="1"/>
    </location>
</feature>
<dbReference type="FunFam" id="3.30.40.10:FF:000028">
    <property type="entry name" value="Putative hepatocyte growth factor-regulated tyrosine kinase substrate"/>
    <property type="match status" value="1"/>
</dbReference>
<evidence type="ECO:0000256" key="9">
    <source>
        <dbReference type="PROSITE-ProRule" id="PRU00091"/>
    </source>
</evidence>
<evidence type="ECO:0000256" key="2">
    <source>
        <dbReference type="ARBA" id="ARBA00022490"/>
    </source>
</evidence>
<proteinExistence type="predicted"/>
<dbReference type="SUPFAM" id="SSF57903">
    <property type="entry name" value="FYVE/PHD zinc finger"/>
    <property type="match status" value="1"/>
</dbReference>
<dbReference type="PROSITE" id="PS00678">
    <property type="entry name" value="WD_REPEATS_1"/>
    <property type="match status" value="1"/>
</dbReference>
<evidence type="ECO:0000256" key="5">
    <source>
        <dbReference type="ARBA" id="ARBA00022723"/>
    </source>
</evidence>
<protein>
    <recommendedName>
        <fullName evidence="16">WD repeat and FYVE domain containing 3</fullName>
    </recommendedName>
</protein>
<dbReference type="AlphaFoldDB" id="A0A974DYL9"/>
<evidence type="ECO:0000256" key="1">
    <source>
        <dbReference type="ARBA" id="ARBA00004496"/>
    </source>
</evidence>
<dbReference type="SUPFAM" id="SSF50978">
    <property type="entry name" value="WD40 repeat-like"/>
    <property type="match status" value="1"/>
</dbReference>
<keyword evidence="5" id="KW-0479">Metal-binding</keyword>
<evidence type="ECO:0000313" key="14">
    <source>
        <dbReference type="EMBL" id="OCU00178.1"/>
    </source>
</evidence>
<gene>
    <name evidence="14" type="ORF">XELAEV_180059471mg</name>
</gene>
<evidence type="ECO:0008006" key="16">
    <source>
        <dbReference type="Google" id="ProtNLM"/>
    </source>
</evidence>
<keyword evidence="8" id="KW-0862">Zinc</keyword>
<feature type="compositionally biased region" description="Acidic residues" evidence="11">
    <location>
        <begin position="381"/>
        <end position="394"/>
    </location>
</feature>
<dbReference type="PROSITE" id="PS50197">
    <property type="entry name" value="BEACH"/>
    <property type="match status" value="1"/>
</dbReference>
<dbReference type="PANTHER" id="PTHR46108:SF1">
    <property type="entry name" value="WD REPEAT AND FYVE DOMAIN-CONTAINING PROTEIN 3"/>
    <property type="match status" value="1"/>
</dbReference>
<evidence type="ECO:0000259" key="12">
    <source>
        <dbReference type="PROSITE" id="PS50178"/>
    </source>
</evidence>
<dbReference type="InterPro" id="IPR000409">
    <property type="entry name" value="BEACH_dom"/>
</dbReference>
<evidence type="ECO:0000256" key="3">
    <source>
        <dbReference type="ARBA" id="ARBA00022553"/>
    </source>
</evidence>
<dbReference type="EMBL" id="CM004466">
    <property type="protein sequence ID" value="OCU00178.1"/>
    <property type="molecule type" value="Genomic_DNA"/>
</dbReference>
<comment type="subcellular location">
    <subcellularLocation>
        <location evidence="1">Cytoplasm</location>
    </subcellularLocation>
</comment>
<reference evidence="15" key="1">
    <citation type="journal article" date="2016" name="Nature">
        <title>Genome evolution in the allotetraploid frog Xenopus laevis.</title>
        <authorList>
            <person name="Session A.M."/>
            <person name="Uno Y."/>
            <person name="Kwon T."/>
            <person name="Chapman J.A."/>
            <person name="Toyoda A."/>
            <person name="Takahashi S."/>
            <person name="Fukui A."/>
            <person name="Hikosaka A."/>
            <person name="Suzuki A."/>
            <person name="Kondo M."/>
            <person name="van Heeringen S.J."/>
            <person name="Quigley I."/>
            <person name="Heinz S."/>
            <person name="Ogino H."/>
            <person name="Ochi H."/>
            <person name="Hellsten U."/>
            <person name="Lyons J.B."/>
            <person name="Simakov O."/>
            <person name="Putnam N."/>
            <person name="Stites J."/>
            <person name="Kuroki Y."/>
            <person name="Tanaka T."/>
            <person name="Michiue T."/>
            <person name="Watanabe M."/>
            <person name="Bogdanovic O."/>
            <person name="Lister R."/>
            <person name="Georgiou G."/>
            <person name="Paranjpe S.S."/>
            <person name="van Kruijsbergen I."/>
            <person name="Shu S."/>
            <person name="Carlson J."/>
            <person name="Kinoshita T."/>
            <person name="Ohta Y."/>
            <person name="Mawaribuchi S."/>
            <person name="Jenkins J."/>
            <person name="Grimwood J."/>
            <person name="Schmutz J."/>
            <person name="Mitros T."/>
            <person name="Mozaffari S.V."/>
            <person name="Suzuki Y."/>
            <person name="Haramoto Y."/>
            <person name="Yamamoto T.S."/>
            <person name="Takagi C."/>
            <person name="Heald R."/>
            <person name="Miller K."/>
            <person name="Haudenschild C."/>
            <person name="Kitzman J."/>
            <person name="Nakayama T."/>
            <person name="Izutsu Y."/>
            <person name="Robert J."/>
            <person name="Fortriede J."/>
            <person name="Burns K."/>
            <person name="Lotay V."/>
            <person name="Karimi K."/>
            <person name="Yasuoka Y."/>
            <person name="Dichmann D.S."/>
            <person name="Flajnik M.F."/>
            <person name="Houston D.W."/>
            <person name="Shendure J."/>
            <person name="DuPasquier L."/>
            <person name="Vize P.D."/>
            <person name="Zorn A.M."/>
            <person name="Ito M."/>
            <person name="Marcotte E.M."/>
            <person name="Wallingford J.B."/>
            <person name="Ito Y."/>
            <person name="Asashima M."/>
            <person name="Ueno N."/>
            <person name="Matsuda Y."/>
            <person name="Veenstra G.J."/>
            <person name="Fujiyama A."/>
            <person name="Harland R.M."/>
            <person name="Taira M."/>
            <person name="Rokhsar D.S."/>
        </authorList>
    </citation>
    <scope>NUCLEOTIDE SEQUENCE [LARGE SCALE GENOMIC DNA]</scope>
    <source>
        <strain evidence="15">J</strain>
    </source>
</reference>
<dbReference type="PROSITE" id="PS50294">
    <property type="entry name" value="WD_REPEATS_REGION"/>
    <property type="match status" value="1"/>
</dbReference>
<dbReference type="InterPro" id="IPR051944">
    <property type="entry name" value="BEACH_domain_protein"/>
</dbReference>
<dbReference type="InterPro" id="IPR015943">
    <property type="entry name" value="WD40/YVTN_repeat-like_dom_sf"/>
</dbReference>
<dbReference type="InterPro" id="IPR000306">
    <property type="entry name" value="Znf_FYVE"/>
</dbReference>
<dbReference type="GO" id="GO:0005737">
    <property type="term" value="C:cytoplasm"/>
    <property type="evidence" value="ECO:0007669"/>
    <property type="project" value="UniProtKB-SubCell"/>
</dbReference>
<dbReference type="SMART" id="SM00320">
    <property type="entry name" value="WD40"/>
    <property type="match status" value="5"/>
</dbReference>
<dbReference type="Proteomes" id="UP000694892">
    <property type="component" value="Chromosome 1L"/>
</dbReference>
<keyword evidence="7 9" id="KW-0863">Zinc-finger</keyword>
<dbReference type="GO" id="GO:0035973">
    <property type="term" value="P:aggrephagy"/>
    <property type="evidence" value="ECO:0007669"/>
    <property type="project" value="TreeGrafter"/>
</dbReference>
<dbReference type="PANTHER" id="PTHR46108">
    <property type="entry name" value="BLUE CHEESE"/>
    <property type="match status" value="1"/>
</dbReference>
<dbReference type="PROSITE" id="PS50178">
    <property type="entry name" value="ZF_FYVE"/>
    <property type="match status" value="1"/>
</dbReference>
<sequence>ALECDYVSSHLHEWIDLIFGYKQQGPTAVEAVNVFHHLFYEGQVDIYNINDPLKETATIGFINNFGQIPKQLFKKPHPPKRVRSRINGDQTSMSLPLGMACDKIFFHHLDNLRPSLVPVKELKEPVGQIVCTDKGIVAVEQNKVLIPPAWNKTFAWGYADLSCRLGTYESDKAVVVYECLSEWGQILCAICPNPKMVITGGTSTVICVWEVGASKEKAKSLNLKQALIGHTDTVTCLTASLAYHIVVSGSRDRTCIIWDLNKLAFVTQLRGHRAPVSALCINELTGDIVSCAGTYIHVWSINGNPIVSVNTFIGRSQQILCCCVSEMNEWDTQNVIVTGHSDGVVRFWRMEFLQVPETPAPKPADTMEMPDDCQDEHLGEEAQDDESSESDAEDQSASQDTKTKECQPQGKDSHRPRASSARAGLTAWSGDSGSDDSKRWSDQLSLDEKDGFVFVNYSENQSKVQLSLIQSGGGQACQTDIRHYNKLKTGYRWERQLVFRSKLTMHTAFDRKDNAHPAEVTALGISKDHSRILIGDSRGRVFSWSVSDQPGRSAADHWVKDEGMDNCSGCAARFSLTERRHHCRNCGQLFCQKCSRFQSEIKRLKISSPVRVCQNCYYNLQHECGTEEATRN</sequence>
<keyword evidence="3" id="KW-0597">Phosphoprotein</keyword>
<evidence type="ECO:0000259" key="13">
    <source>
        <dbReference type="PROSITE" id="PS50197"/>
    </source>
</evidence>
<name>A0A974DYL9_XENLA</name>
<dbReference type="SMART" id="SM01026">
    <property type="entry name" value="Beach"/>
    <property type="match status" value="1"/>
</dbReference>
<feature type="compositionally biased region" description="Basic and acidic residues" evidence="11">
    <location>
        <begin position="401"/>
        <end position="415"/>
    </location>
</feature>
<evidence type="ECO:0000313" key="15">
    <source>
        <dbReference type="Proteomes" id="UP000694892"/>
    </source>
</evidence>
<organism evidence="14 15">
    <name type="scientific">Xenopus laevis</name>
    <name type="common">African clawed frog</name>
    <dbReference type="NCBI Taxonomy" id="8355"/>
    <lineage>
        <taxon>Eukaryota</taxon>
        <taxon>Metazoa</taxon>
        <taxon>Chordata</taxon>
        <taxon>Craniata</taxon>
        <taxon>Vertebrata</taxon>
        <taxon>Euteleostomi</taxon>
        <taxon>Amphibia</taxon>
        <taxon>Batrachia</taxon>
        <taxon>Anura</taxon>
        <taxon>Pipoidea</taxon>
        <taxon>Pipidae</taxon>
        <taxon>Xenopodinae</taxon>
        <taxon>Xenopus</taxon>
        <taxon>Xenopus</taxon>
    </lineage>
</organism>
<feature type="domain" description="FYVE-type" evidence="12">
    <location>
        <begin position="561"/>
        <end position="621"/>
    </location>
</feature>
<dbReference type="InterPro" id="IPR017455">
    <property type="entry name" value="Znf_FYVE-rel"/>
</dbReference>
<dbReference type="InterPro" id="IPR036322">
    <property type="entry name" value="WD40_repeat_dom_sf"/>
</dbReference>
<dbReference type="Gene3D" id="2.130.10.10">
    <property type="entry name" value="YVTN repeat-like/Quinoprotein amine dehydrogenase"/>
    <property type="match status" value="1"/>
</dbReference>
<dbReference type="SUPFAM" id="SSF81837">
    <property type="entry name" value="BEACH domain"/>
    <property type="match status" value="1"/>
</dbReference>